<comment type="miscellaneous">
    <text evidence="13">The thiolation reaction likely consists of two steps: a first activation step by ATP to form an adenylated intermediate of the target base of tRNA, and a second nucleophilic substitution step of the sulfur (S) atom supplied by the hydrosulfide attached to the Fe-S cluster.</text>
</comment>
<dbReference type="Gene3D" id="3.40.50.620">
    <property type="entry name" value="HUPs"/>
    <property type="match status" value="1"/>
</dbReference>
<dbReference type="OrthoDB" id="9801054at2"/>
<reference evidence="16" key="1">
    <citation type="submission" date="2016-10" db="EMBL/GenBank/DDBJ databases">
        <authorList>
            <person name="Varghese N."/>
            <person name="Submissions S."/>
        </authorList>
    </citation>
    <scope>NUCLEOTIDE SEQUENCE [LARGE SCALE GENOMIC DNA]</scope>
    <source>
        <strain evidence="16">DSM 16522</strain>
    </source>
</reference>
<evidence type="ECO:0000256" key="6">
    <source>
        <dbReference type="ARBA" id="ARBA00022723"/>
    </source>
</evidence>
<feature type="short sequence motif" description="PP-loop motif" evidence="13">
    <location>
        <begin position="45"/>
        <end position="50"/>
    </location>
</feature>
<keyword evidence="16" id="KW-1185">Reference proteome</keyword>
<dbReference type="GO" id="GO:0051539">
    <property type="term" value="F:4 iron, 4 sulfur cluster binding"/>
    <property type="evidence" value="ECO:0007669"/>
    <property type="project" value="UniProtKB-UniRule"/>
</dbReference>
<dbReference type="EC" id="2.8.1.-" evidence="13"/>
<dbReference type="GO" id="GO:0005737">
    <property type="term" value="C:cytoplasm"/>
    <property type="evidence" value="ECO:0007669"/>
    <property type="project" value="UniProtKB-SubCell"/>
</dbReference>
<keyword evidence="7 13" id="KW-0547">Nucleotide-binding</keyword>
<evidence type="ECO:0000256" key="3">
    <source>
        <dbReference type="ARBA" id="ARBA00022555"/>
    </source>
</evidence>
<keyword evidence="9 13" id="KW-0460">Magnesium</keyword>
<comment type="subunit">
    <text evidence="13">Homodimer.</text>
</comment>
<dbReference type="CDD" id="cd24138">
    <property type="entry name" value="TtcA-like"/>
    <property type="match status" value="1"/>
</dbReference>
<dbReference type="PIRSF" id="PIRSF004976">
    <property type="entry name" value="ATPase_YdaO"/>
    <property type="match status" value="1"/>
</dbReference>
<evidence type="ECO:0000256" key="5">
    <source>
        <dbReference type="ARBA" id="ARBA00022694"/>
    </source>
</evidence>
<protein>
    <recommendedName>
        <fullName evidence="13">tRNA-cytidine(32) 2-sulfurtransferase</fullName>
        <ecNumber evidence="13">2.8.1.-</ecNumber>
    </recommendedName>
    <alternativeName>
        <fullName evidence="13">Two-thiocytidine biosynthesis protein A</fullName>
    </alternativeName>
    <alternativeName>
        <fullName evidence="13">tRNA 2-thiocytidine biosynthesis protein TtcA</fullName>
    </alternativeName>
</protein>
<dbReference type="InterPro" id="IPR014729">
    <property type="entry name" value="Rossmann-like_a/b/a_fold"/>
</dbReference>
<keyword evidence="5 13" id="KW-0819">tRNA processing</keyword>
<dbReference type="HAMAP" id="MF_01850">
    <property type="entry name" value="TtcA"/>
    <property type="match status" value="1"/>
</dbReference>
<dbReference type="AlphaFoldDB" id="A0A1I5D0I9"/>
<feature type="binding site" evidence="13">
    <location>
        <position position="120"/>
    </location>
    <ligand>
        <name>[4Fe-4S] cluster</name>
        <dbReference type="ChEBI" id="CHEBI:49883"/>
    </ligand>
</feature>
<evidence type="ECO:0000256" key="4">
    <source>
        <dbReference type="ARBA" id="ARBA00022679"/>
    </source>
</evidence>
<dbReference type="NCBIfam" id="NF007972">
    <property type="entry name" value="PRK10696.1"/>
    <property type="match status" value="1"/>
</dbReference>
<evidence type="ECO:0000256" key="2">
    <source>
        <dbReference type="ARBA" id="ARBA00022490"/>
    </source>
</evidence>
<dbReference type="EMBL" id="FOVO01000033">
    <property type="protein sequence ID" value="SFN92755.1"/>
    <property type="molecule type" value="Genomic_DNA"/>
</dbReference>
<evidence type="ECO:0000256" key="12">
    <source>
        <dbReference type="ARBA" id="ARBA00023014"/>
    </source>
</evidence>
<keyword evidence="6 13" id="KW-0479">Metal-binding</keyword>
<evidence type="ECO:0000313" key="15">
    <source>
        <dbReference type="EMBL" id="SFN92755.1"/>
    </source>
</evidence>
<keyword evidence="1 13" id="KW-0004">4Fe-4S</keyword>
<comment type="similarity">
    <text evidence="13">Belongs to the TtcA family.</text>
</comment>
<dbReference type="InterPro" id="IPR035107">
    <property type="entry name" value="tRNA_thiolation_TtcA_Ctu1"/>
</dbReference>
<dbReference type="InterPro" id="IPR012089">
    <property type="entry name" value="tRNA_Cyd_32_2_STrfase"/>
</dbReference>
<evidence type="ECO:0000256" key="9">
    <source>
        <dbReference type="ARBA" id="ARBA00022842"/>
    </source>
</evidence>
<comment type="cofactor">
    <cofactor evidence="13">
        <name>[4Fe-4S] cluster</name>
        <dbReference type="ChEBI" id="CHEBI:49883"/>
    </cofactor>
    <text evidence="13">Binds 1 [4Fe-4S] cluster per subunit. The cluster is chelated by three Cys residues, the fourth Fe has a free coordination site that may bind a sulfur atom transferred from the persulfide of IscS.</text>
</comment>
<dbReference type="Proteomes" id="UP000199011">
    <property type="component" value="Unassembled WGS sequence"/>
</dbReference>
<dbReference type="Pfam" id="PF01171">
    <property type="entry name" value="ATP_bind_3"/>
    <property type="match status" value="1"/>
</dbReference>
<evidence type="ECO:0000256" key="8">
    <source>
        <dbReference type="ARBA" id="ARBA00022840"/>
    </source>
</evidence>
<keyword evidence="4 13" id="KW-0808">Transferase</keyword>
<name>A0A1I5D0I9_9GAMM</name>
<evidence type="ECO:0000256" key="11">
    <source>
        <dbReference type="ARBA" id="ARBA00023004"/>
    </source>
</evidence>
<dbReference type="GO" id="GO:0016783">
    <property type="term" value="F:sulfurtransferase activity"/>
    <property type="evidence" value="ECO:0007669"/>
    <property type="project" value="UniProtKB-UniRule"/>
</dbReference>
<dbReference type="GO" id="GO:0000049">
    <property type="term" value="F:tRNA binding"/>
    <property type="evidence" value="ECO:0007669"/>
    <property type="project" value="UniProtKB-KW"/>
</dbReference>
<proteinExistence type="inferred from homology"/>
<evidence type="ECO:0000256" key="1">
    <source>
        <dbReference type="ARBA" id="ARBA00022485"/>
    </source>
</evidence>
<dbReference type="GO" id="GO:0034227">
    <property type="term" value="P:tRNA thio-modification"/>
    <property type="evidence" value="ECO:0007669"/>
    <property type="project" value="UniProtKB-UniRule"/>
</dbReference>
<dbReference type="PANTHER" id="PTHR43686">
    <property type="entry name" value="SULFURTRANSFERASE-RELATED"/>
    <property type="match status" value="1"/>
</dbReference>
<evidence type="ECO:0000259" key="14">
    <source>
        <dbReference type="Pfam" id="PF01171"/>
    </source>
</evidence>
<evidence type="ECO:0000313" key="16">
    <source>
        <dbReference type="Proteomes" id="UP000199011"/>
    </source>
</evidence>
<dbReference type="RefSeq" id="WP_092520018.1">
    <property type="nucleotide sequence ID" value="NZ_CAWRAH010000062.1"/>
</dbReference>
<comment type="cofactor">
    <cofactor evidence="13">
        <name>Mg(2+)</name>
        <dbReference type="ChEBI" id="CHEBI:18420"/>
    </cofactor>
</comment>
<comment type="pathway">
    <text evidence="13">tRNA modification.</text>
</comment>
<feature type="binding site" evidence="13">
    <location>
        <position position="211"/>
    </location>
    <ligand>
        <name>[4Fe-4S] cluster</name>
        <dbReference type="ChEBI" id="CHEBI:49883"/>
    </ligand>
</feature>
<comment type="subcellular location">
    <subcellularLocation>
        <location evidence="13">Cytoplasm</location>
    </subcellularLocation>
</comment>
<keyword evidence="3 13" id="KW-0820">tRNA-binding</keyword>
<keyword evidence="11 13" id="KW-0408">Iron</keyword>
<sequence>MNQKDTRKETLEFNKLQKRLRRNVGNAIIDYNMIKNNDVVMACISGGKDSFAMLDILLNLQKAAPINFSVIAVNLDQKQPGFPEHILPEYFESLDIPYYIVDKDTYSVVKEKVPEGKTTCGLCSRLRRGTLYSFAEKIGATKIALGHHLDDIVETLFLNMFHGARMKAMPPKLRSDDGRNVVIRPLAYCRETDLIQYAEHKQFPIIPCNLCGSQENLQRQAIKTMLVGWDKKTPGRVESIFKSIQNVSPSQLADKTLFDFVNLPLSRDGEREEYAFNEAVVSSTNIDEAMFIDITNV</sequence>
<dbReference type="GO" id="GO:0005524">
    <property type="term" value="F:ATP binding"/>
    <property type="evidence" value="ECO:0007669"/>
    <property type="project" value="UniProtKB-UniRule"/>
</dbReference>
<feature type="domain" description="tRNA(Ile)-lysidine/2-thiocytidine synthase N-terminal" evidence="14">
    <location>
        <begin position="41"/>
        <end position="204"/>
    </location>
</feature>
<organism evidence="15 16">
    <name type="scientific">Xenorhabdus japonica</name>
    <dbReference type="NCBI Taxonomy" id="53341"/>
    <lineage>
        <taxon>Bacteria</taxon>
        <taxon>Pseudomonadati</taxon>
        <taxon>Pseudomonadota</taxon>
        <taxon>Gammaproteobacteria</taxon>
        <taxon>Enterobacterales</taxon>
        <taxon>Morganellaceae</taxon>
        <taxon>Xenorhabdus</taxon>
    </lineage>
</organism>
<dbReference type="STRING" id="53341.SAMN05421579_1331"/>
<dbReference type="PANTHER" id="PTHR43686:SF1">
    <property type="entry name" value="AMINOTRAN_5 DOMAIN-CONTAINING PROTEIN"/>
    <property type="match status" value="1"/>
</dbReference>
<evidence type="ECO:0000256" key="10">
    <source>
        <dbReference type="ARBA" id="ARBA00022884"/>
    </source>
</evidence>
<keyword evidence="8 13" id="KW-0067">ATP-binding</keyword>
<keyword evidence="12 13" id="KW-0411">Iron-sulfur</keyword>
<feature type="binding site" evidence="13">
    <location>
        <position position="123"/>
    </location>
    <ligand>
        <name>[4Fe-4S] cluster</name>
        <dbReference type="ChEBI" id="CHEBI:49883"/>
    </ligand>
</feature>
<evidence type="ECO:0000256" key="13">
    <source>
        <dbReference type="HAMAP-Rule" id="MF_01850"/>
    </source>
</evidence>
<gene>
    <name evidence="13" type="primary">ttcA</name>
    <name evidence="15" type="ORF">SAMN05421579_1331</name>
</gene>
<dbReference type="InterPro" id="IPR011063">
    <property type="entry name" value="TilS/TtcA_N"/>
</dbReference>
<dbReference type="GO" id="GO:0000287">
    <property type="term" value="F:magnesium ion binding"/>
    <property type="evidence" value="ECO:0007669"/>
    <property type="project" value="UniProtKB-UniRule"/>
</dbReference>
<keyword evidence="2 13" id="KW-0963">Cytoplasm</keyword>
<comment type="catalytic activity">
    <reaction evidence="13">
        <text>cytidine(32) in tRNA + S-sulfanyl-L-cysteinyl-[cysteine desulfurase] + AH2 + ATP = 2-thiocytidine(32) in tRNA + L-cysteinyl-[cysteine desulfurase] + A + AMP + diphosphate + H(+)</text>
        <dbReference type="Rhea" id="RHEA:57048"/>
        <dbReference type="Rhea" id="RHEA-COMP:10288"/>
        <dbReference type="Rhea" id="RHEA-COMP:12157"/>
        <dbReference type="Rhea" id="RHEA-COMP:12158"/>
        <dbReference type="Rhea" id="RHEA-COMP:14821"/>
        <dbReference type="ChEBI" id="CHEBI:13193"/>
        <dbReference type="ChEBI" id="CHEBI:15378"/>
        <dbReference type="ChEBI" id="CHEBI:17499"/>
        <dbReference type="ChEBI" id="CHEBI:29950"/>
        <dbReference type="ChEBI" id="CHEBI:30616"/>
        <dbReference type="ChEBI" id="CHEBI:33019"/>
        <dbReference type="ChEBI" id="CHEBI:61963"/>
        <dbReference type="ChEBI" id="CHEBI:82748"/>
        <dbReference type="ChEBI" id="CHEBI:141453"/>
        <dbReference type="ChEBI" id="CHEBI:456215"/>
    </reaction>
</comment>
<dbReference type="SUPFAM" id="SSF52402">
    <property type="entry name" value="Adenine nucleotide alpha hydrolases-like"/>
    <property type="match status" value="1"/>
</dbReference>
<keyword evidence="10 13" id="KW-0694">RNA-binding</keyword>
<comment type="function">
    <text evidence="13">Catalyzes the ATP-dependent 2-thiolation of cytidine in position 32 of tRNA, to form 2-thiocytidine (s(2)C32). The sulfur atoms are provided by the cysteine/cysteine desulfurase (IscS) system.</text>
</comment>
<accession>A0A1I5D0I9</accession>
<evidence type="ECO:0000256" key="7">
    <source>
        <dbReference type="ARBA" id="ARBA00022741"/>
    </source>
</evidence>